<feature type="domain" description="Dockerin" evidence="2">
    <location>
        <begin position="248"/>
        <end position="311"/>
    </location>
</feature>
<organism evidence="3 4">
    <name type="scientific">Candidatus Scatavimonas merdigallinarum</name>
    <dbReference type="NCBI Taxonomy" id="2840914"/>
    <lineage>
        <taxon>Bacteria</taxon>
        <taxon>Bacillati</taxon>
        <taxon>Bacillota</taxon>
        <taxon>Clostridia</taxon>
        <taxon>Eubacteriales</taxon>
        <taxon>Oscillospiraceae</taxon>
        <taxon>Oscillospiraceae incertae sedis</taxon>
        <taxon>Candidatus Scatavimonas</taxon>
    </lineage>
</organism>
<dbReference type="InterPro" id="IPR002105">
    <property type="entry name" value="Dockerin_1_rpt"/>
</dbReference>
<protein>
    <submittedName>
        <fullName evidence="3">Dockerin type I repeat-containing protein</fullName>
    </submittedName>
</protein>
<dbReference type="PROSITE" id="PS51766">
    <property type="entry name" value="DOCKERIN"/>
    <property type="match status" value="1"/>
</dbReference>
<keyword evidence="1" id="KW-0732">Signal</keyword>
<reference evidence="3" key="1">
    <citation type="submission" date="2020-10" db="EMBL/GenBank/DDBJ databases">
        <authorList>
            <person name="Gilroy R."/>
        </authorList>
    </citation>
    <scope>NUCLEOTIDE SEQUENCE</scope>
    <source>
        <strain evidence="3">ChiSjej1B19-3389</strain>
    </source>
</reference>
<evidence type="ECO:0000313" key="4">
    <source>
        <dbReference type="Proteomes" id="UP000886787"/>
    </source>
</evidence>
<dbReference type="EMBL" id="DVFW01000020">
    <property type="protein sequence ID" value="HIQ80341.1"/>
    <property type="molecule type" value="Genomic_DNA"/>
</dbReference>
<dbReference type="SUPFAM" id="SSF63446">
    <property type="entry name" value="Type I dockerin domain"/>
    <property type="match status" value="1"/>
</dbReference>
<feature type="chain" id="PRO_5038342904" evidence="1">
    <location>
        <begin position="28"/>
        <end position="311"/>
    </location>
</feature>
<dbReference type="Pfam" id="PF00404">
    <property type="entry name" value="Dockerin_1"/>
    <property type="match status" value="1"/>
</dbReference>
<feature type="signal peptide" evidence="1">
    <location>
        <begin position="1"/>
        <end position="27"/>
    </location>
</feature>
<dbReference type="InterPro" id="IPR018247">
    <property type="entry name" value="EF_Hand_1_Ca_BS"/>
</dbReference>
<dbReference type="GO" id="GO:0000272">
    <property type="term" value="P:polysaccharide catabolic process"/>
    <property type="evidence" value="ECO:0007669"/>
    <property type="project" value="InterPro"/>
</dbReference>
<dbReference type="InterPro" id="IPR036439">
    <property type="entry name" value="Dockerin_dom_sf"/>
</dbReference>
<sequence length="311" mass="34031">MKMVRKKAICTVLAIAVLLSLCTAAGAVQVQQEQSAVFSVEAFSIGNGYVVEPTRVSVLQNENAAQVLDRLLTQNGIAYDYAGTLQENYYLKTLYVENSDHIPQCIVDEIGDYIDEGSGTKLGEYEYTALAGWLITVNGAPLNVGLCDYYPAQDDVVRIQFSLYYGADIGLAEAMEMDKWMGIYDFYPTAQKEDMTRTLAQIHQDTSVLEDDGMYALYNRAVETVQTVDAAQNDVNQALFALVCALHSDIQAGDANLNGALEIADVLLIQKYIARSETMAVLQQAVCDTDGNGEINLEDVLAVQKMIAKVA</sequence>
<gene>
    <name evidence="3" type="ORF">IAD32_03550</name>
</gene>
<accession>A0A9D0ZJ34</accession>
<comment type="caution">
    <text evidence="3">The sequence shown here is derived from an EMBL/GenBank/DDBJ whole genome shotgun (WGS) entry which is preliminary data.</text>
</comment>
<evidence type="ECO:0000313" key="3">
    <source>
        <dbReference type="EMBL" id="HIQ80341.1"/>
    </source>
</evidence>
<proteinExistence type="predicted"/>
<evidence type="ECO:0000259" key="2">
    <source>
        <dbReference type="PROSITE" id="PS51766"/>
    </source>
</evidence>
<dbReference type="AlphaFoldDB" id="A0A9D0ZJ34"/>
<evidence type="ECO:0000256" key="1">
    <source>
        <dbReference type="SAM" id="SignalP"/>
    </source>
</evidence>
<name>A0A9D0ZJ34_9FIRM</name>
<reference evidence="3" key="2">
    <citation type="journal article" date="2021" name="PeerJ">
        <title>Extensive microbial diversity within the chicken gut microbiome revealed by metagenomics and culture.</title>
        <authorList>
            <person name="Gilroy R."/>
            <person name="Ravi A."/>
            <person name="Getino M."/>
            <person name="Pursley I."/>
            <person name="Horton D.L."/>
            <person name="Alikhan N.F."/>
            <person name="Baker D."/>
            <person name="Gharbi K."/>
            <person name="Hall N."/>
            <person name="Watson M."/>
            <person name="Adriaenssens E.M."/>
            <person name="Foster-Nyarko E."/>
            <person name="Jarju S."/>
            <person name="Secka A."/>
            <person name="Antonio M."/>
            <person name="Oren A."/>
            <person name="Chaudhuri R.R."/>
            <person name="La Ragione R."/>
            <person name="Hildebrand F."/>
            <person name="Pallen M.J."/>
        </authorList>
    </citation>
    <scope>NUCLEOTIDE SEQUENCE</scope>
    <source>
        <strain evidence="3">ChiSjej1B19-3389</strain>
    </source>
</reference>
<dbReference type="Proteomes" id="UP000886787">
    <property type="component" value="Unassembled WGS sequence"/>
</dbReference>
<dbReference type="GO" id="GO:0004553">
    <property type="term" value="F:hydrolase activity, hydrolyzing O-glycosyl compounds"/>
    <property type="evidence" value="ECO:0007669"/>
    <property type="project" value="InterPro"/>
</dbReference>
<dbReference type="InterPro" id="IPR016134">
    <property type="entry name" value="Dockerin_dom"/>
</dbReference>
<dbReference type="CDD" id="cd14256">
    <property type="entry name" value="Dockerin_I"/>
    <property type="match status" value="1"/>
</dbReference>
<dbReference type="Gene3D" id="1.10.1330.10">
    <property type="entry name" value="Dockerin domain"/>
    <property type="match status" value="1"/>
</dbReference>
<dbReference type="PROSITE" id="PS00018">
    <property type="entry name" value="EF_HAND_1"/>
    <property type="match status" value="1"/>
</dbReference>